<comment type="caution">
    <text evidence="3">The sequence shown here is derived from an EMBL/GenBank/DDBJ whole genome shotgun (WGS) entry which is preliminary data.</text>
</comment>
<feature type="region of interest" description="Disordered" evidence="1">
    <location>
        <begin position="109"/>
        <end position="233"/>
    </location>
</feature>
<name>A0A4R0R4Y4_9APHY</name>
<feature type="compositionally biased region" description="Polar residues" evidence="1">
    <location>
        <begin position="164"/>
        <end position="176"/>
    </location>
</feature>
<accession>A0A4R0R4Y4</accession>
<dbReference type="PANTHER" id="PTHR22093:SF0">
    <property type="entry name" value="LEUKOCYTE RECEPTOR CLUSTER MEMBER 1"/>
    <property type="match status" value="1"/>
</dbReference>
<feature type="domain" description="CBF1-interacting co-repressor CIR N-terminal" evidence="2">
    <location>
        <begin position="11"/>
        <end position="47"/>
    </location>
</feature>
<protein>
    <recommendedName>
        <fullName evidence="2">CBF1-interacting co-repressor CIR N-terminal domain-containing protein</fullName>
    </recommendedName>
</protein>
<feature type="compositionally biased region" description="Low complexity" evidence="1">
    <location>
        <begin position="177"/>
        <end position="186"/>
    </location>
</feature>
<feature type="compositionally biased region" description="Basic and acidic residues" evidence="1">
    <location>
        <begin position="129"/>
        <end position="163"/>
    </location>
</feature>
<keyword evidence="4" id="KW-1185">Reference proteome</keyword>
<evidence type="ECO:0000259" key="2">
    <source>
        <dbReference type="SMART" id="SM01083"/>
    </source>
</evidence>
<dbReference type="Proteomes" id="UP000292702">
    <property type="component" value="Unassembled WGS sequence"/>
</dbReference>
<proteinExistence type="predicted"/>
<feature type="region of interest" description="Disordered" evidence="1">
    <location>
        <begin position="64"/>
        <end position="88"/>
    </location>
</feature>
<dbReference type="InterPro" id="IPR039875">
    <property type="entry name" value="LENG1-like"/>
</dbReference>
<organism evidence="3 4">
    <name type="scientific">Steccherinum ochraceum</name>
    <dbReference type="NCBI Taxonomy" id="92696"/>
    <lineage>
        <taxon>Eukaryota</taxon>
        <taxon>Fungi</taxon>
        <taxon>Dikarya</taxon>
        <taxon>Basidiomycota</taxon>
        <taxon>Agaricomycotina</taxon>
        <taxon>Agaricomycetes</taxon>
        <taxon>Polyporales</taxon>
        <taxon>Steccherinaceae</taxon>
        <taxon>Steccherinum</taxon>
    </lineage>
</organism>
<dbReference type="STRING" id="92696.A0A4R0R4Y4"/>
<sequence length="233" mass="26496">MGKLNIAHHKSYHPYRRDNIEKVRRDEEEARLKEAAEEGRLMLADSEARIDLLRHRAGLGFAKTSKQRDVDTNEAAHQPEAGPSSLATTQGHINFFADLEKQSLPITIRTTQKGKTTEETDKGVPLAPSEKDRKPWYSDRNHERNRELDDDRKLRDLARKSSHDPLTSINSQLDARSSTSSHSAPSMNHRYRGAPPPRNRVQDTSSGQSSRPPEVSERMSRESSGPNDSERWR</sequence>
<gene>
    <name evidence="3" type="ORF">EIP91_008833</name>
</gene>
<dbReference type="InterPro" id="IPR019339">
    <property type="entry name" value="CIR_N_dom"/>
</dbReference>
<dbReference type="OrthoDB" id="2159131at2759"/>
<evidence type="ECO:0000256" key="1">
    <source>
        <dbReference type="SAM" id="MobiDB-lite"/>
    </source>
</evidence>
<feature type="compositionally biased region" description="Polar residues" evidence="1">
    <location>
        <begin position="202"/>
        <end position="211"/>
    </location>
</feature>
<dbReference type="PANTHER" id="PTHR22093">
    <property type="entry name" value="LEUKOCYTE RECEPTOR CLUSTER LRC MEMBER 1"/>
    <property type="match status" value="1"/>
</dbReference>
<reference evidence="3 4" key="1">
    <citation type="submission" date="2018-11" db="EMBL/GenBank/DDBJ databases">
        <title>Genome assembly of Steccherinum ochraceum LE-BIN_3174, the white-rot fungus of the Steccherinaceae family (The Residual Polyporoid clade, Polyporales, Basidiomycota).</title>
        <authorList>
            <person name="Fedorova T.V."/>
            <person name="Glazunova O.A."/>
            <person name="Landesman E.O."/>
            <person name="Moiseenko K.V."/>
            <person name="Psurtseva N.V."/>
            <person name="Savinova O.S."/>
            <person name="Shakhova N.V."/>
            <person name="Tyazhelova T.V."/>
            <person name="Vasina D.V."/>
        </authorList>
    </citation>
    <scope>NUCLEOTIDE SEQUENCE [LARGE SCALE GENOMIC DNA]</scope>
    <source>
        <strain evidence="3 4">LE-BIN_3174</strain>
    </source>
</reference>
<evidence type="ECO:0000313" key="4">
    <source>
        <dbReference type="Proteomes" id="UP000292702"/>
    </source>
</evidence>
<dbReference type="SMART" id="SM01083">
    <property type="entry name" value="Cir_N"/>
    <property type="match status" value="1"/>
</dbReference>
<dbReference type="AlphaFoldDB" id="A0A4R0R4Y4"/>
<dbReference type="EMBL" id="RWJN01000498">
    <property type="protein sequence ID" value="TCD61153.1"/>
    <property type="molecule type" value="Genomic_DNA"/>
</dbReference>
<evidence type="ECO:0000313" key="3">
    <source>
        <dbReference type="EMBL" id="TCD61153.1"/>
    </source>
</evidence>